<dbReference type="EMBL" id="HADY01023232">
    <property type="protein sequence ID" value="SBP61717.1"/>
    <property type="molecule type" value="Transcribed_RNA"/>
</dbReference>
<reference evidence="3" key="1">
    <citation type="submission" date="2016-05" db="EMBL/GenBank/DDBJ databases">
        <authorList>
            <person name="Lavstsen T."/>
            <person name="Jespersen J.S."/>
        </authorList>
    </citation>
    <scope>NUCLEOTIDE SEQUENCE</scope>
    <source>
        <tissue evidence="3">Brain</tissue>
    </source>
</reference>
<protein>
    <submittedName>
        <fullName evidence="3">Uncharacterized protein</fullName>
    </submittedName>
</protein>
<name>A0A1A8B2M5_NOTFU</name>
<keyword evidence="2" id="KW-0732">Signal</keyword>
<feature type="signal peptide" evidence="2">
    <location>
        <begin position="1"/>
        <end position="22"/>
    </location>
</feature>
<reference evidence="3" key="2">
    <citation type="submission" date="2016-06" db="EMBL/GenBank/DDBJ databases">
        <title>The genome of a short-lived fish provides insights into sex chromosome evolution and the genetic control of aging.</title>
        <authorList>
            <person name="Reichwald K."/>
            <person name="Felder M."/>
            <person name="Petzold A."/>
            <person name="Koch P."/>
            <person name="Groth M."/>
            <person name="Platzer M."/>
        </authorList>
    </citation>
    <scope>NUCLEOTIDE SEQUENCE</scope>
    <source>
        <tissue evidence="3">Brain</tissue>
    </source>
</reference>
<feature type="compositionally biased region" description="Polar residues" evidence="1">
    <location>
        <begin position="51"/>
        <end position="66"/>
    </location>
</feature>
<evidence type="ECO:0000256" key="1">
    <source>
        <dbReference type="SAM" id="MobiDB-lite"/>
    </source>
</evidence>
<gene>
    <name evidence="3" type="primary">Nfu_g_1_019265</name>
</gene>
<evidence type="ECO:0000313" key="3">
    <source>
        <dbReference type="EMBL" id="SBP61717.1"/>
    </source>
</evidence>
<feature type="region of interest" description="Disordered" evidence="1">
    <location>
        <begin position="23"/>
        <end position="66"/>
    </location>
</feature>
<organism evidence="3">
    <name type="scientific">Nothobranchius furzeri</name>
    <name type="common">Turquoise killifish</name>
    <dbReference type="NCBI Taxonomy" id="105023"/>
    <lineage>
        <taxon>Eukaryota</taxon>
        <taxon>Metazoa</taxon>
        <taxon>Chordata</taxon>
        <taxon>Craniata</taxon>
        <taxon>Vertebrata</taxon>
        <taxon>Euteleostomi</taxon>
        <taxon>Actinopterygii</taxon>
        <taxon>Neopterygii</taxon>
        <taxon>Teleostei</taxon>
        <taxon>Neoteleostei</taxon>
        <taxon>Acanthomorphata</taxon>
        <taxon>Ovalentaria</taxon>
        <taxon>Atherinomorphae</taxon>
        <taxon>Cyprinodontiformes</taxon>
        <taxon>Nothobranchiidae</taxon>
        <taxon>Nothobranchius</taxon>
    </lineage>
</organism>
<proteinExistence type="predicted"/>
<dbReference type="AlphaFoldDB" id="A0A1A8B2M5"/>
<accession>A0A1A8B2M5</accession>
<evidence type="ECO:0000256" key="2">
    <source>
        <dbReference type="SAM" id="SignalP"/>
    </source>
</evidence>
<feature type="non-terminal residue" evidence="3">
    <location>
        <position position="1"/>
    </location>
</feature>
<sequence>FPLVLWSLAFGYLPLTPGFGYSAPLSSQPGAPSTRMPRFPPPMLPLLRSPGSQPAPTSSQETHIPQ</sequence>
<feature type="chain" id="PRO_5008366304" evidence="2">
    <location>
        <begin position="23"/>
        <end position="66"/>
    </location>
</feature>